<reference evidence="7 8" key="1">
    <citation type="journal article" date="2017" name="G3 (Bethesda)">
        <title>First Draft Genome Sequence of the Pathogenic Fungus Lomentospora prolificans (Formerly Scedosporium prolificans).</title>
        <authorList>
            <person name="Luo R."/>
            <person name="Zimin A."/>
            <person name="Workman R."/>
            <person name="Fan Y."/>
            <person name="Pertea G."/>
            <person name="Grossman N."/>
            <person name="Wear M.P."/>
            <person name="Jia B."/>
            <person name="Miller H."/>
            <person name="Casadevall A."/>
            <person name="Timp W."/>
            <person name="Zhang S.X."/>
            <person name="Salzberg S.L."/>
        </authorList>
    </citation>
    <scope>NUCLEOTIDE SEQUENCE [LARGE SCALE GENOMIC DNA]</scope>
    <source>
        <strain evidence="7 8">JHH-5317</strain>
    </source>
</reference>
<evidence type="ECO:0000256" key="3">
    <source>
        <dbReference type="ARBA" id="ARBA00022989"/>
    </source>
</evidence>
<dbReference type="SUPFAM" id="SSF81321">
    <property type="entry name" value="Family A G protein-coupled receptor-like"/>
    <property type="match status" value="1"/>
</dbReference>
<feature type="transmembrane region" description="Helical" evidence="5">
    <location>
        <begin position="267"/>
        <end position="285"/>
    </location>
</feature>
<evidence type="ECO:0000259" key="6">
    <source>
        <dbReference type="PROSITE" id="PS50261"/>
    </source>
</evidence>
<dbReference type="GO" id="GO:0005886">
    <property type="term" value="C:plasma membrane"/>
    <property type="evidence" value="ECO:0007669"/>
    <property type="project" value="TreeGrafter"/>
</dbReference>
<proteinExistence type="predicted"/>
<dbReference type="OrthoDB" id="18453at2759"/>
<evidence type="ECO:0000256" key="1">
    <source>
        <dbReference type="ARBA" id="ARBA00004141"/>
    </source>
</evidence>
<dbReference type="GO" id="GO:0007166">
    <property type="term" value="P:cell surface receptor signaling pathway"/>
    <property type="evidence" value="ECO:0007669"/>
    <property type="project" value="InterPro"/>
</dbReference>
<evidence type="ECO:0000313" key="8">
    <source>
        <dbReference type="Proteomes" id="UP000233524"/>
    </source>
</evidence>
<dbReference type="Gene3D" id="1.20.1070.10">
    <property type="entry name" value="Rhodopsin 7-helix transmembrane proteins"/>
    <property type="match status" value="1"/>
</dbReference>
<protein>
    <recommendedName>
        <fullName evidence="6">G-protein coupled receptors family 2 profile 2 domain-containing protein</fullName>
    </recommendedName>
</protein>
<feature type="transmembrane region" description="Helical" evidence="5">
    <location>
        <begin position="62"/>
        <end position="80"/>
    </location>
</feature>
<keyword evidence="3 5" id="KW-1133">Transmembrane helix</keyword>
<comment type="caution">
    <text evidence="7">The sequence shown here is derived from an EMBL/GenBank/DDBJ whole genome shotgun (WGS) entry which is preliminary data.</text>
</comment>
<dbReference type="PROSITE" id="PS50261">
    <property type="entry name" value="G_PROTEIN_RECEP_F2_4"/>
    <property type="match status" value="1"/>
</dbReference>
<feature type="domain" description="G-protein coupled receptors family 2 profile 2" evidence="6">
    <location>
        <begin position="1"/>
        <end position="137"/>
    </location>
</feature>
<dbReference type="PANTHER" id="PTHR23112">
    <property type="entry name" value="G PROTEIN-COUPLED RECEPTOR 157-RELATED"/>
    <property type="match status" value="1"/>
</dbReference>
<evidence type="ECO:0000313" key="7">
    <source>
        <dbReference type="EMBL" id="PKS09836.1"/>
    </source>
</evidence>
<comment type="subcellular location">
    <subcellularLocation>
        <location evidence="1">Membrane</location>
        <topology evidence="1">Multi-pass membrane protein</topology>
    </subcellularLocation>
</comment>
<name>A0A2N3NBL1_9PEZI</name>
<dbReference type="STRING" id="41688.A0A2N3NBL1"/>
<feature type="transmembrane region" description="Helical" evidence="5">
    <location>
        <begin position="226"/>
        <end position="247"/>
    </location>
</feature>
<evidence type="ECO:0000256" key="2">
    <source>
        <dbReference type="ARBA" id="ARBA00022692"/>
    </source>
</evidence>
<keyword evidence="2 5" id="KW-0812">Transmembrane</keyword>
<dbReference type="VEuPathDB" id="FungiDB:jhhlp_004459"/>
<organism evidence="7 8">
    <name type="scientific">Lomentospora prolificans</name>
    <dbReference type="NCBI Taxonomy" id="41688"/>
    <lineage>
        <taxon>Eukaryota</taxon>
        <taxon>Fungi</taxon>
        <taxon>Dikarya</taxon>
        <taxon>Ascomycota</taxon>
        <taxon>Pezizomycotina</taxon>
        <taxon>Sordariomycetes</taxon>
        <taxon>Hypocreomycetidae</taxon>
        <taxon>Microascales</taxon>
        <taxon>Microascaceae</taxon>
        <taxon>Lomentospora</taxon>
    </lineage>
</organism>
<feature type="transmembrane region" description="Helical" evidence="5">
    <location>
        <begin position="104"/>
        <end position="126"/>
    </location>
</feature>
<evidence type="ECO:0000256" key="4">
    <source>
        <dbReference type="ARBA" id="ARBA00023136"/>
    </source>
</evidence>
<gene>
    <name evidence="7" type="ORF">jhhlp_004459</name>
</gene>
<dbReference type="GO" id="GO:0004930">
    <property type="term" value="F:G protein-coupled receptor activity"/>
    <property type="evidence" value="ECO:0007669"/>
    <property type="project" value="TreeGrafter"/>
</dbReference>
<keyword evidence="8" id="KW-1185">Reference proteome</keyword>
<dbReference type="Proteomes" id="UP000233524">
    <property type="component" value="Unassembled WGS sequence"/>
</dbReference>
<dbReference type="EMBL" id="NLAX01000010">
    <property type="protein sequence ID" value="PKS09836.1"/>
    <property type="molecule type" value="Genomic_DNA"/>
</dbReference>
<dbReference type="AlphaFoldDB" id="A0A2N3NBL1"/>
<dbReference type="InParanoid" id="A0A2N3NBL1"/>
<evidence type="ECO:0000256" key="5">
    <source>
        <dbReference type="SAM" id="Phobius"/>
    </source>
</evidence>
<dbReference type="Pfam" id="PF05462">
    <property type="entry name" value="Dicty_CAR"/>
    <property type="match status" value="1"/>
</dbReference>
<dbReference type="PANTHER" id="PTHR23112:SF22">
    <property type="entry name" value="G-PROTEIN COUPLED RECEPTOR"/>
    <property type="match status" value="1"/>
</dbReference>
<sequence length="320" mass="37111">MTNDCFIRYRRAGSYMLIRESQNKFRFMPADSLWTLSMAINVHLTFYHRFDAAQLRKLEPHYLVFNYAVPFVPAFVFLWLKDKEGTRVYGEATIWCWVSREWDIWRVITFYGPVWVVIVVTMAIYLRASGTLYRNRKQLHAFRVTDPGTDSSSHGVIETDVTTETNEGFDGVNRPTAIALVRHDREGEGDVGGNEPGFGDAAYTVIPRPATERKERRASYQRQSAAWAYAKYAILFFTAIFVTWIPSSANRIYTFINKEEASLPLEYIASFVLTLQGFWNCLIYIRTSWSGCKTVFADIWYTVLRRISKILGLFSRNVPR</sequence>
<dbReference type="GO" id="GO:0007189">
    <property type="term" value="P:adenylate cyclase-activating G protein-coupled receptor signaling pathway"/>
    <property type="evidence" value="ECO:0007669"/>
    <property type="project" value="TreeGrafter"/>
</dbReference>
<dbReference type="InterPro" id="IPR017981">
    <property type="entry name" value="GPCR_2-like_7TM"/>
</dbReference>
<keyword evidence="4 5" id="KW-0472">Membrane</keyword>
<accession>A0A2N3NBL1</accession>